<evidence type="ECO:0000313" key="4">
    <source>
        <dbReference type="Proteomes" id="UP000298030"/>
    </source>
</evidence>
<accession>A0A4Y7TUE9</accession>
<reference evidence="3 4" key="1">
    <citation type="journal article" date="2019" name="Nat. Ecol. Evol.">
        <title>Megaphylogeny resolves global patterns of mushroom evolution.</title>
        <authorList>
            <person name="Varga T."/>
            <person name="Krizsan K."/>
            <person name="Foldi C."/>
            <person name="Dima B."/>
            <person name="Sanchez-Garcia M."/>
            <person name="Sanchez-Ramirez S."/>
            <person name="Szollosi G.J."/>
            <person name="Szarkandi J.G."/>
            <person name="Papp V."/>
            <person name="Albert L."/>
            <person name="Andreopoulos W."/>
            <person name="Angelini C."/>
            <person name="Antonin V."/>
            <person name="Barry K.W."/>
            <person name="Bougher N.L."/>
            <person name="Buchanan P."/>
            <person name="Buyck B."/>
            <person name="Bense V."/>
            <person name="Catcheside P."/>
            <person name="Chovatia M."/>
            <person name="Cooper J."/>
            <person name="Damon W."/>
            <person name="Desjardin D."/>
            <person name="Finy P."/>
            <person name="Geml J."/>
            <person name="Haridas S."/>
            <person name="Hughes K."/>
            <person name="Justo A."/>
            <person name="Karasinski D."/>
            <person name="Kautmanova I."/>
            <person name="Kiss B."/>
            <person name="Kocsube S."/>
            <person name="Kotiranta H."/>
            <person name="LaButti K.M."/>
            <person name="Lechner B.E."/>
            <person name="Liimatainen K."/>
            <person name="Lipzen A."/>
            <person name="Lukacs Z."/>
            <person name="Mihaltcheva S."/>
            <person name="Morgado L.N."/>
            <person name="Niskanen T."/>
            <person name="Noordeloos M.E."/>
            <person name="Ohm R.A."/>
            <person name="Ortiz-Santana B."/>
            <person name="Ovrebo C."/>
            <person name="Racz N."/>
            <person name="Riley R."/>
            <person name="Savchenko A."/>
            <person name="Shiryaev A."/>
            <person name="Soop K."/>
            <person name="Spirin V."/>
            <person name="Szebenyi C."/>
            <person name="Tomsovsky M."/>
            <person name="Tulloss R.E."/>
            <person name="Uehling J."/>
            <person name="Grigoriev I.V."/>
            <person name="Vagvolgyi C."/>
            <person name="Papp T."/>
            <person name="Martin F.M."/>
            <person name="Miettinen O."/>
            <person name="Hibbett D.S."/>
            <person name="Nagy L.G."/>
        </authorList>
    </citation>
    <scope>NUCLEOTIDE SEQUENCE [LARGE SCALE GENOMIC DNA]</scope>
    <source>
        <strain evidence="3 4">FP101781</strain>
    </source>
</reference>
<proteinExistence type="predicted"/>
<evidence type="ECO:0000256" key="1">
    <source>
        <dbReference type="SAM" id="Coils"/>
    </source>
</evidence>
<dbReference type="Proteomes" id="UP000298030">
    <property type="component" value="Unassembled WGS sequence"/>
</dbReference>
<feature type="region of interest" description="Disordered" evidence="2">
    <location>
        <begin position="1"/>
        <end position="44"/>
    </location>
</feature>
<keyword evidence="4" id="KW-1185">Reference proteome</keyword>
<protein>
    <submittedName>
        <fullName evidence="3">Uncharacterized protein</fullName>
    </submittedName>
</protein>
<dbReference type="EMBL" id="QPFP01000003">
    <property type="protein sequence ID" value="TEB37793.1"/>
    <property type="molecule type" value="Genomic_DNA"/>
</dbReference>
<organism evidence="3 4">
    <name type="scientific">Coprinellus micaceus</name>
    <name type="common">Glistening ink-cap mushroom</name>
    <name type="synonym">Coprinus micaceus</name>
    <dbReference type="NCBI Taxonomy" id="71717"/>
    <lineage>
        <taxon>Eukaryota</taxon>
        <taxon>Fungi</taxon>
        <taxon>Dikarya</taxon>
        <taxon>Basidiomycota</taxon>
        <taxon>Agaricomycotina</taxon>
        <taxon>Agaricomycetes</taxon>
        <taxon>Agaricomycetidae</taxon>
        <taxon>Agaricales</taxon>
        <taxon>Agaricineae</taxon>
        <taxon>Psathyrellaceae</taxon>
        <taxon>Coprinellus</taxon>
    </lineage>
</organism>
<name>A0A4Y7TUE9_COPMI</name>
<evidence type="ECO:0000256" key="2">
    <source>
        <dbReference type="SAM" id="MobiDB-lite"/>
    </source>
</evidence>
<keyword evidence="1" id="KW-0175">Coiled coil</keyword>
<gene>
    <name evidence="3" type="ORF">FA13DRAFT_1785689</name>
</gene>
<sequence>MTGQDRAKSVHDLNEPVKQEETITFEPLKDPESQPDAKVETKDHSPEVQMLMEKNQELRIANAHLKAEVTELTERAQVKTHTDEECQTILDLRNALNVAVANAEYARSQTAALYTKFEAELHKRVKKMQPSYDSKLMEKDIELALLAQRNHQLEERVKELEAQLNGSGVL</sequence>
<feature type="coiled-coil region" evidence="1">
    <location>
        <begin position="136"/>
        <end position="170"/>
    </location>
</feature>
<dbReference type="AlphaFoldDB" id="A0A4Y7TUE9"/>
<feature type="coiled-coil region" evidence="1">
    <location>
        <begin position="48"/>
        <end position="75"/>
    </location>
</feature>
<comment type="caution">
    <text evidence="3">The sequence shown here is derived from an EMBL/GenBank/DDBJ whole genome shotgun (WGS) entry which is preliminary data.</text>
</comment>
<evidence type="ECO:0000313" key="3">
    <source>
        <dbReference type="EMBL" id="TEB37793.1"/>
    </source>
</evidence>